<dbReference type="AlphaFoldDB" id="A0A0H3ZR09"/>
<sequence>MEELRNGVMLALSFPSGDFFFSVSGPQFQQLRTSMKWRWAKRSRLNRKPAKQFQGPDSDSKTLNITIYPQNKSDLYHFDRMKSLADKGEPGRLVGGTPSGGADLGLWCIESLERNDQYFTDNGIPLEIKGTLTISEYGEDEF</sequence>
<name>A0A0H3ZR09_9GAMM</name>
<dbReference type="InterPro" id="IPR009734">
    <property type="entry name" value="Myoviridae_GpU"/>
</dbReference>
<organism evidence="1">
    <name type="scientific">Enterovibrio norvegicus</name>
    <dbReference type="NCBI Taxonomy" id="188144"/>
    <lineage>
        <taxon>Bacteria</taxon>
        <taxon>Pseudomonadati</taxon>
        <taxon>Pseudomonadota</taxon>
        <taxon>Gammaproteobacteria</taxon>
        <taxon>Vibrionales</taxon>
        <taxon>Vibrionaceae</taxon>
        <taxon>Enterovibrio</taxon>
    </lineage>
</organism>
<evidence type="ECO:0000313" key="1">
    <source>
        <dbReference type="EMBL" id="AKN36882.1"/>
    </source>
</evidence>
<evidence type="ECO:0008006" key="2">
    <source>
        <dbReference type="Google" id="ProtNLM"/>
    </source>
</evidence>
<dbReference type="EMBL" id="KP795515">
    <property type="protein sequence ID" value="AKN36882.1"/>
    <property type="molecule type" value="Genomic_DNA"/>
</dbReference>
<protein>
    <recommendedName>
        <fullName evidence="2">Phage tail protein</fullName>
    </recommendedName>
</protein>
<proteinExistence type="predicted"/>
<accession>A0A0H3ZR09</accession>
<dbReference type="Pfam" id="PF06995">
    <property type="entry name" value="Phage_P2_GpU"/>
    <property type="match status" value="1"/>
</dbReference>
<reference evidence="1" key="1">
    <citation type="journal article" date="2015" name="MBio">
        <title>Eco-Evolutionary Dynamics of Episomes among Ecologically Cohesive Bacterial Populations.</title>
        <authorList>
            <person name="Xue H."/>
            <person name="Cordero O.X."/>
            <person name="Camas F.M."/>
            <person name="Trimble W."/>
            <person name="Meyer F."/>
            <person name="Guglielmini J."/>
            <person name="Rocha E.P."/>
            <person name="Polz M.F."/>
        </authorList>
    </citation>
    <scope>NUCLEOTIDE SEQUENCE</scope>
    <source>
        <strain evidence="1">FF_262</strain>
    </source>
</reference>